<evidence type="ECO:0000256" key="4">
    <source>
        <dbReference type="ARBA" id="ARBA00023136"/>
    </source>
</evidence>
<feature type="transmembrane region" description="Helical" evidence="5">
    <location>
        <begin position="274"/>
        <end position="292"/>
    </location>
</feature>
<evidence type="ECO:0000256" key="1">
    <source>
        <dbReference type="ARBA" id="ARBA00004141"/>
    </source>
</evidence>
<evidence type="ECO:0000313" key="7">
    <source>
        <dbReference type="Proteomes" id="UP001329915"/>
    </source>
</evidence>
<dbReference type="Pfam" id="PF02361">
    <property type="entry name" value="CbiQ"/>
    <property type="match status" value="1"/>
</dbReference>
<sequence>MEGKGKGLLTKLNPATLLCLILAQVALVLSLDHPLLLLAFLAATAAFLVINGGLQSLLGYGRMAAFMMVMIVIINSLVNRSGSTVLWRAPRWPIIEGFRVTLEAVAFGGVMALRIAAVILLFALFNLLVGPDRLMVLLSRIMPKSGLTLALTVRLIPSFKGEMEEIIRVQQLRGVNLEQGGLIEKIRIRLPLLKVLVLSSLENSLDAAEALRARGYGQGRRSSYNPDSFGALDMIASFYLLVLIIATFVFGSIVRMSYFPRMSNIGLKGQQLYLFTWMLILIILPVLLDWGWKRWRYAK</sequence>
<evidence type="ECO:0000256" key="5">
    <source>
        <dbReference type="SAM" id="Phobius"/>
    </source>
</evidence>
<feature type="transmembrane region" description="Helical" evidence="5">
    <location>
        <begin position="107"/>
        <end position="129"/>
    </location>
</feature>
<dbReference type="EMBL" id="CP121694">
    <property type="protein sequence ID" value="WRO23017.1"/>
    <property type="molecule type" value="Genomic_DNA"/>
</dbReference>
<dbReference type="Proteomes" id="UP001329915">
    <property type="component" value="Chromosome"/>
</dbReference>
<evidence type="ECO:0000256" key="2">
    <source>
        <dbReference type="ARBA" id="ARBA00022692"/>
    </source>
</evidence>
<evidence type="ECO:0000256" key="3">
    <source>
        <dbReference type="ARBA" id="ARBA00022989"/>
    </source>
</evidence>
<comment type="subcellular location">
    <subcellularLocation>
        <location evidence="1">Membrane</location>
        <topology evidence="1">Multi-pass membrane protein</topology>
    </subcellularLocation>
</comment>
<keyword evidence="2 5" id="KW-0812">Transmembrane</keyword>
<feature type="transmembrane region" description="Helical" evidence="5">
    <location>
        <begin position="66"/>
        <end position="87"/>
    </location>
</feature>
<proteinExistence type="predicted"/>
<dbReference type="InterPro" id="IPR003339">
    <property type="entry name" value="ABC/ECF_trnsptr_transmembrane"/>
</dbReference>
<dbReference type="PANTHER" id="PTHR33514:SF13">
    <property type="entry name" value="PROTEIN ABCI12, CHLOROPLASTIC"/>
    <property type="match status" value="1"/>
</dbReference>
<dbReference type="AlphaFoldDB" id="A0AAU0US22"/>
<feature type="transmembrane region" description="Helical" evidence="5">
    <location>
        <begin position="12"/>
        <end position="29"/>
    </location>
</feature>
<feature type="transmembrane region" description="Helical" evidence="5">
    <location>
        <begin position="35"/>
        <end position="54"/>
    </location>
</feature>
<dbReference type="KEGG" id="dbc:MFMK1_002863"/>
<dbReference type="CDD" id="cd16914">
    <property type="entry name" value="EcfT"/>
    <property type="match status" value="1"/>
</dbReference>
<evidence type="ECO:0000313" key="6">
    <source>
        <dbReference type="EMBL" id="WRO23017.1"/>
    </source>
</evidence>
<keyword evidence="4 5" id="KW-0472">Membrane</keyword>
<accession>A0AAU0US22</accession>
<name>A0AAU0US22_9FIRM</name>
<keyword evidence="3 5" id="KW-1133">Transmembrane helix</keyword>
<dbReference type="RefSeq" id="WP_366922406.1">
    <property type="nucleotide sequence ID" value="NZ_CP121694.1"/>
</dbReference>
<organism evidence="6 7">
    <name type="scientific">Metallumcola ferriviriculae</name>
    <dbReference type="NCBI Taxonomy" id="3039180"/>
    <lineage>
        <taxon>Bacteria</taxon>
        <taxon>Bacillati</taxon>
        <taxon>Bacillota</taxon>
        <taxon>Clostridia</taxon>
        <taxon>Neomoorellales</taxon>
        <taxon>Desulfitibacteraceae</taxon>
        <taxon>Metallumcola</taxon>
    </lineage>
</organism>
<dbReference type="GO" id="GO:0005886">
    <property type="term" value="C:plasma membrane"/>
    <property type="evidence" value="ECO:0007669"/>
    <property type="project" value="TreeGrafter"/>
</dbReference>
<gene>
    <name evidence="6" type="ORF">MFMK1_002863</name>
</gene>
<reference evidence="6 7" key="1">
    <citation type="submission" date="2023-04" db="EMBL/GenBank/DDBJ databases">
        <authorList>
            <person name="Hsu D."/>
        </authorList>
    </citation>
    <scope>NUCLEOTIDE SEQUENCE [LARGE SCALE GENOMIC DNA]</scope>
    <source>
        <strain evidence="6 7">MK1</strain>
    </source>
</reference>
<keyword evidence="7" id="KW-1185">Reference proteome</keyword>
<protein>
    <submittedName>
        <fullName evidence="6">Energy-coupling factor transporter transmembrane protein EcfT</fullName>
    </submittedName>
</protein>
<dbReference type="PANTHER" id="PTHR33514">
    <property type="entry name" value="PROTEIN ABCI12, CHLOROPLASTIC"/>
    <property type="match status" value="1"/>
</dbReference>
<feature type="transmembrane region" description="Helical" evidence="5">
    <location>
        <begin position="230"/>
        <end position="254"/>
    </location>
</feature>